<sequence>MAQSRNSPLRADSAHKSGGIWSGILIGVLIGLAGAAAVAVWVGRSNPFTEHNTATSNATVSAQAPSSDAQVVDPVSHALPAQSGQHYDFYKILPGNDASGTHPDNAPPSTTAPGQVADSNTKTSWLQAGTFADPQKADDMKAQLALMGLESSIQTLDLPGKGSEYRVRLGPFGTTELATVQANLAQNHIDTKVMKTEASTTPPNH</sequence>
<keyword evidence="2" id="KW-1133">Transmembrane helix</keyword>
<dbReference type="Pfam" id="PF05036">
    <property type="entry name" value="SPOR"/>
    <property type="match status" value="1"/>
</dbReference>
<organism evidence="4">
    <name type="scientific">mine drainage metagenome</name>
    <dbReference type="NCBI Taxonomy" id="410659"/>
    <lineage>
        <taxon>unclassified sequences</taxon>
        <taxon>metagenomes</taxon>
        <taxon>ecological metagenomes</taxon>
    </lineage>
</organism>
<comment type="caution">
    <text evidence="4">The sequence shown here is derived from an EMBL/GenBank/DDBJ whole genome shotgun (WGS) entry which is preliminary data.</text>
</comment>
<evidence type="ECO:0000259" key="3">
    <source>
        <dbReference type="PROSITE" id="PS51724"/>
    </source>
</evidence>
<name>E6QSR1_9ZZZZ</name>
<dbReference type="EMBL" id="CABR01000080">
    <property type="protein sequence ID" value="CBI10283.1"/>
    <property type="molecule type" value="Genomic_DNA"/>
</dbReference>
<feature type="region of interest" description="Disordered" evidence="1">
    <location>
        <begin position="94"/>
        <end position="119"/>
    </location>
</feature>
<feature type="compositionally biased region" description="Polar residues" evidence="1">
    <location>
        <begin position="107"/>
        <end position="119"/>
    </location>
</feature>
<dbReference type="InterPro" id="IPR007730">
    <property type="entry name" value="SPOR-like_dom"/>
</dbReference>
<keyword evidence="4" id="KW-0132">Cell division</keyword>
<dbReference type="AlphaFoldDB" id="E6QSR1"/>
<evidence type="ECO:0000256" key="2">
    <source>
        <dbReference type="SAM" id="Phobius"/>
    </source>
</evidence>
<keyword evidence="2" id="KW-0812">Transmembrane</keyword>
<dbReference type="SUPFAM" id="SSF110997">
    <property type="entry name" value="Sporulation related repeat"/>
    <property type="match status" value="1"/>
</dbReference>
<evidence type="ECO:0000256" key="1">
    <source>
        <dbReference type="SAM" id="MobiDB-lite"/>
    </source>
</evidence>
<accession>E6QSR1</accession>
<proteinExistence type="predicted"/>
<dbReference type="GO" id="GO:0051301">
    <property type="term" value="P:cell division"/>
    <property type="evidence" value="ECO:0007669"/>
    <property type="project" value="UniProtKB-KW"/>
</dbReference>
<dbReference type="Gene3D" id="3.30.70.1070">
    <property type="entry name" value="Sporulation related repeat"/>
    <property type="match status" value="1"/>
</dbReference>
<protein>
    <submittedName>
        <fullName evidence="4">Putative FtsN cell division protein</fullName>
    </submittedName>
</protein>
<dbReference type="InterPro" id="IPR036680">
    <property type="entry name" value="SPOR-like_sf"/>
</dbReference>
<keyword evidence="2" id="KW-0472">Membrane</keyword>
<feature type="transmembrane region" description="Helical" evidence="2">
    <location>
        <begin position="20"/>
        <end position="42"/>
    </location>
</feature>
<dbReference type="GO" id="GO:0042834">
    <property type="term" value="F:peptidoglycan binding"/>
    <property type="evidence" value="ECO:0007669"/>
    <property type="project" value="InterPro"/>
</dbReference>
<reference evidence="4" key="1">
    <citation type="submission" date="2009-10" db="EMBL/GenBank/DDBJ databases">
        <title>Diversity of trophic interactions inside an arsenic-rich microbial ecosystem.</title>
        <authorList>
            <person name="Bertin P.N."/>
            <person name="Heinrich-Salmeron A."/>
            <person name="Pelletier E."/>
            <person name="Goulhen-Chollet F."/>
            <person name="Arsene-Ploetze F."/>
            <person name="Gallien S."/>
            <person name="Calteau A."/>
            <person name="Vallenet D."/>
            <person name="Casiot C."/>
            <person name="Chane-Woon-Ming B."/>
            <person name="Giloteaux L."/>
            <person name="Barakat M."/>
            <person name="Bonnefoy V."/>
            <person name="Bruneel O."/>
            <person name="Chandler M."/>
            <person name="Cleiss J."/>
            <person name="Duran R."/>
            <person name="Elbaz-Poulichet F."/>
            <person name="Fonknechten N."/>
            <person name="Lauga B."/>
            <person name="Mornico D."/>
            <person name="Ortet P."/>
            <person name="Schaeffer C."/>
            <person name="Siguier P."/>
            <person name="Alexander Thil Smith A."/>
            <person name="Van Dorsselaer A."/>
            <person name="Weissenbach J."/>
            <person name="Medigue C."/>
            <person name="Le Paslier D."/>
        </authorList>
    </citation>
    <scope>NUCLEOTIDE SEQUENCE</scope>
</reference>
<dbReference type="PROSITE" id="PS51724">
    <property type="entry name" value="SPOR"/>
    <property type="match status" value="1"/>
</dbReference>
<keyword evidence="4" id="KW-0131">Cell cycle</keyword>
<gene>
    <name evidence="4" type="ORF">CARN7_1056</name>
</gene>
<evidence type="ECO:0000313" key="4">
    <source>
        <dbReference type="EMBL" id="CBI10283.1"/>
    </source>
</evidence>
<feature type="domain" description="SPOR" evidence="3">
    <location>
        <begin position="118"/>
        <end position="198"/>
    </location>
</feature>